<reference evidence="1" key="1">
    <citation type="submission" date="2018-05" db="EMBL/GenBank/DDBJ databases">
        <authorList>
            <person name="Lanie J.A."/>
            <person name="Ng W.-L."/>
            <person name="Kazmierczak K.M."/>
            <person name="Andrzejewski T.M."/>
            <person name="Davidsen T.M."/>
            <person name="Wayne K.J."/>
            <person name="Tettelin H."/>
            <person name="Glass J.I."/>
            <person name="Rusch D."/>
            <person name="Podicherti R."/>
            <person name="Tsui H.-C.T."/>
            <person name="Winkler M.E."/>
        </authorList>
    </citation>
    <scope>NUCLEOTIDE SEQUENCE</scope>
</reference>
<dbReference type="EMBL" id="UINC01085461">
    <property type="protein sequence ID" value="SVC33026.1"/>
    <property type="molecule type" value="Genomic_DNA"/>
</dbReference>
<organism evidence="1">
    <name type="scientific">marine metagenome</name>
    <dbReference type="NCBI Taxonomy" id="408172"/>
    <lineage>
        <taxon>unclassified sequences</taxon>
        <taxon>metagenomes</taxon>
        <taxon>ecological metagenomes</taxon>
    </lineage>
</organism>
<dbReference type="AlphaFoldDB" id="A0A382L8H3"/>
<accession>A0A382L8H3</accession>
<feature type="non-terminal residue" evidence="1">
    <location>
        <position position="179"/>
    </location>
</feature>
<proteinExistence type="predicted"/>
<name>A0A382L8H3_9ZZZZ</name>
<evidence type="ECO:0000313" key="1">
    <source>
        <dbReference type="EMBL" id="SVC33026.1"/>
    </source>
</evidence>
<protein>
    <submittedName>
        <fullName evidence="1">Uncharacterized protein</fullName>
    </submittedName>
</protein>
<gene>
    <name evidence="1" type="ORF">METZ01_LOCUS285880</name>
</gene>
<sequence length="179" mass="20759">MISLSHLNKLKEITIFFTIIISNFAFAADPVDIWKKKENQNEQSNQISNEKKITIKSPILSDDVNKITIKIDEQKINNFEQPVIGIFDPEDNNFSLNMWSESDGEDIKNILKRIDKLKLTKLSEDLLFQVLFTNAHPPKTNLTSGEFLKIKIDWLIKNQRFQDLETLLKNNPTVGRETK</sequence>